<reference evidence="8 9" key="1">
    <citation type="submission" date="2024-02" db="EMBL/GenBank/DDBJ databases">
        <title>A draft genome for the cacao thread blight pathogen Marasmius crinis-equi.</title>
        <authorList>
            <person name="Cohen S.P."/>
            <person name="Baruah I.K."/>
            <person name="Amoako-Attah I."/>
            <person name="Bukari Y."/>
            <person name="Meinhardt L.W."/>
            <person name="Bailey B.A."/>
        </authorList>
    </citation>
    <scope>NUCLEOTIDE SEQUENCE [LARGE SCALE GENOMIC DNA]</scope>
    <source>
        <strain evidence="8 9">GH-76</strain>
    </source>
</reference>
<proteinExistence type="predicted"/>
<dbReference type="Pfam" id="PF00097">
    <property type="entry name" value="zf-C3HC4"/>
    <property type="match status" value="1"/>
</dbReference>
<dbReference type="InterPro" id="IPR017907">
    <property type="entry name" value="Znf_RING_CS"/>
</dbReference>
<feature type="region of interest" description="Disordered" evidence="5">
    <location>
        <begin position="307"/>
        <end position="330"/>
    </location>
</feature>
<protein>
    <recommendedName>
        <fullName evidence="10">RING-14 protein</fullName>
    </recommendedName>
</protein>
<keyword evidence="3" id="KW-0862">Zinc</keyword>
<comment type="caution">
    <text evidence="8">The sequence shown here is derived from an EMBL/GenBank/DDBJ whole genome shotgun (WGS) entry which is preliminary data.</text>
</comment>
<evidence type="ECO:0000259" key="7">
    <source>
        <dbReference type="PROSITE" id="PS51382"/>
    </source>
</evidence>
<evidence type="ECO:0000256" key="3">
    <source>
        <dbReference type="ARBA" id="ARBA00022833"/>
    </source>
</evidence>
<dbReference type="PROSITE" id="PS50089">
    <property type="entry name" value="ZF_RING_2"/>
    <property type="match status" value="1"/>
</dbReference>
<evidence type="ECO:0000256" key="2">
    <source>
        <dbReference type="ARBA" id="ARBA00022771"/>
    </source>
</evidence>
<feature type="region of interest" description="Disordered" evidence="5">
    <location>
        <begin position="104"/>
        <end position="133"/>
    </location>
</feature>
<feature type="compositionally biased region" description="Basic and acidic residues" evidence="5">
    <location>
        <begin position="104"/>
        <end position="120"/>
    </location>
</feature>
<keyword evidence="1" id="KW-0479">Metal-binding</keyword>
<keyword evidence="2 4" id="KW-0863">Zinc-finger</keyword>
<feature type="domain" description="SPX" evidence="7">
    <location>
        <begin position="47"/>
        <end position="447"/>
    </location>
</feature>
<dbReference type="InterPro" id="IPR018957">
    <property type="entry name" value="Znf_C3HC4_RING-type"/>
</dbReference>
<dbReference type="SMART" id="SM00184">
    <property type="entry name" value="RING"/>
    <property type="match status" value="1"/>
</dbReference>
<evidence type="ECO:0008006" key="10">
    <source>
        <dbReference type="Google" id="ProtNLM"/>
    </source>
</evidence>
<dbReference type="PANTHER" id="PTHR23327">
    <property type="entry name" value="RING FINGER PROTEIN 127"/>
    <property type="match status" value="1"/>
</dbReference>
<dbReference type="InterPro" id="IPR004331">
    <property type="entry name" value="SPX_dom"/>
</dbReference>
<feature type="region of interest" description="Disordered" evidence="5">
    <location>
        <begin position="157"/>
        <end position="217"/>
    </location>
</feature>
<keyword evidence="9" id="KW-1185">Reference proteome</keyword>
<dbReference type="InterPro" id="IPR013083">
    <property type="entry name" value="Znf_RING/FYVE/PHD"/>
</dbReference>
<evidence type="ECO:0000313" key="9">
    <source>
        <dbReference type="Proteomes" id="UP001465976"/>
    </source>
</evidence>
<dbReference type="Gene3D" id="3.30.40.10">
    <property type="entry name" value="Zinc/RING finger domain, C3HC4 (zinc finger)"/>
    <property type="match status" value="1"/>
</dbReference>
<evidence type="ECO:0000256" key="5">
    <source>
        <dbReference type="SAM" id="MobiDB-lite"/>
    </source>
</evidence>
<evidence type="ECO:0000256" key="1">
    <source>
        <dbReference type="ARBA" id="ARBA00022723"/>
    </source>
</evidence>
<sequence>MFPLSKPPTPPTRNCTQAPIRGDFLTSATNVRRFIPDLERYKALTQMHFSKTYAKLLLDLPPELRENAIQYRQLKKLINQVVSELNLLGLSPTVLQELLEERVREEVDRKDAKGKDKESQSNEGLELTADGDGRSYYSHPRVVYEVNNSSGSIEPRLRVWLKPPSSPSRRKSSHSNDSDRSPSPNDDTTSSSTVDEEALNGDEMEDTIEDDQSEESSNMSLIWALQRRASSSSSAGAEKLRETRGLYTGQHNGPTEPQEIIIPLASDTAFFQLLSTALVQISDHLLVLHGNFVTTLQTLARDIGSTARPVSSGDSYRPHSMLTHPGTIRKPSASNKSDLYSWREILRLYVEAEVFEGVGEAHRGENSVDESERRLKVFAERVGQRGLGDGRELKLKQSRDALQTFLELNMFILNIKKFQVANAEATRKILKKHAKRTALRLPDVESSSTTTKSPASFKLQEQLAGVLFPQLRVADISDLDLDSTHPNSKALTTMGTHAMSYAFASLPRILVQAMGETLLPVIPHIDDYSCAICTSIAFKPIRLNCGHLFCVRCLVKMQKRGQGDCPMCRAPTVLVADRSNVDWALLNFMSDWFPIESRDKLKQSEKEAMEEQLQEWGVDPDSKCVIM</sequence>
<dbReference type="SUPFAM" id="SSF57850">
    <property type="entry name" value="RING/U-box"/>
    <property type="match status" value="1"/>
</dbReference>
<organism evidence="8 9">
    <name type="scientific">Marasmius crinis-equi</name>
    <dbReference type="NCBI Taxonomy" id="585013"/>
    <lineage>
        <taxon>Eukaryota</taxon>
        <taxon>Fungi</taxon>
        <taxon>Dikarya</taxon>
        <taxon>Basidiomycota</taxon>
        <taxon>Agaricomycotina</taxon>
        <taxon>Agaricomycetes</taxon>
        <taxon>Agaricomycetidae</taxon>
        <taxon>Agaricales</taxon>
        <taxon>Marasmiineae</taxon>
        <taxon>Marasmiaceae</taxon>
        <taxon>Marasmius</taxon>
    </lineage>
</organism>
<gene>
    <name evidence="8" type="ORF">V5O48_006264</name>
</gene>
<feature type="domain" description="RING-type" evidence="6">
    <location>
        <begin position="530"/>
        <end position="569"/>
    </location>
</feature>
<evidence type="ECO:0000259" key="6">
    <source>
        <dbReference type="PROSITE" id="PS50089"/>
    </source>
</evidence>
<dbReference type="PROSITE" id="PS51382">
    <property type="entry name" value="SPX"/>
    <property type="match status" value="1"/>
</dbReference>
<name>A0ABR3FK65_9AGAR</name>
<dbReference type="Proteomes" id="UP001465976">
    <property type="component" value="Unassembled WGS sequence"/>
</dbReference>
<dbReference type="InterPro" id="IPR001841">
    <property type="entry name" value="Znf_RING"/>
</dbReference>
<evidence type="ECO:0000313" key="8">
    <source>
        <dbReference type="EMBL" id="KAL0575704.1"/>
    </source>
</evidence>
<dbReference type="PROSITE" id="PS00518">
    <property type="entry name" value="ZF_RING_1"/>
    <property type="match status" value="1"/>
</dbReference>
<dbReference type="Pfam" id="PF03105">
    <property type="entry name" value="SPX"/>
    <property type="match status" value="1"/>
</dbReference>
<accession>A0ABR3FK65</accession>
<dbReference type="EMBL" id="JBAHYK010000281">
    <property type="protein sequence ID" value="KAL0575704.1"/>
    <property type="molecule type" value="Genomic_DNA"/>
</dbReference>
<feature type="compositionally biased region" description="Acidic residues" evidence="5">
    <location>
        <begin position="194"/>
        <end position="214"/>
    </location>
</feature>
<dbReference type="PANTHER" id="PTHR23327:SF51">
    <property type="entry name" value="TRANSCRIPTIONAL REGULATOR OF YEAST FORM ADHERENCE 3"/>
    <property type="match status" value="1"/>
</dbReference>
<feature type="compositionally biased region" description="Low complexity" evidence="5">
    <location>
        <begin position="181"/>
        <end position="193"/>
    </location>
</feature>
<evidence type="ECO:0000256" key="4">
    <source>
        <dbReference type="PROSITE-ProRule" id="PRU00175"/>
    </source>
</evidence>